<name>A0A392T463_9FABA</name>
<feature type="non-terminal residue" evidence="1">
    <location>
        <position position="1"/>
    </location>
</feature>
<evidence type="ECO:0000313" key="1">
    <source>
        <dbReference type="EMBL" id="MCI55878.1"/>
    </source>
</evidence>
<organism evidence="1 2">
    <name type="scientific">Trifolium medium</name>
    <dbReference type="NCBI Taxonomy" id="97028"/>
    <lineage>
        <taxon>Eukaryota</taxon>
        <taxon>Viridiplantae</taxon>
        <taxon>Streptophyta</taxon>
        <taxon>Embryophyta</taxon>
        <taxon>Tracheophyta</taxon>
        <taxon>Spermatophyta</taxon>
        <taxon>Magnoliopsida</taxon>
        <taxon>eudicotyledons</taxon>
        <taxon>Gunneridae</taxon>
        <taxon>Pentapetalae</taxon>
        <taxon>rosids</taxon>
        <taxon>fabids</taxon>
        <taxon>Fabales</taxon>
        <taxon>Fabaceae</taxon>
        <taxon>Papilionoideae</taxon>
        <taxon>50 kb inversion clade</taxon>
        <taxon>NPAAA clade</taxon>
        <taxon>Hologalegina</taxon>
        <taxon>IRL clade</taxon>
        <taxon>Trifolieae</taxon>
        <taxon>Trifolium</taxon>
    </lineage>
</organism>
<proteinExistence type="predicted"/>
<dbReference type="AlphaFoldDB" id="A0A392T463"/>
<evidence type="ECO:0000313" key="2">
    <source>
        <dbReference type="Proteomes" id="UP000265520"/>
    </source>
</evidence>
<protein>
    <submittedName>
        <fullName evidence="1">Uncharacterized protein</fullName>
    </submittedName>
</protein>
<keyword evidence="2" id="KW-1185">Reference proteome</keyword>
<dbReference type="Proteomes" id="UP000265520">
    <property type="component" value="Unassembled WGS sequence"/>
</dbReference>
<reference evidence="1 2" key="1">
    <citation type="journal article" date="2018" name="Front. Plant Sci.">
        <title>Red Clover (Trifolium pratense) and Zigzag Clover (T. medium) - A Picture of Genomic Similarities and Differences.</title>
        <authorList>
            <person name="Dluhosova J."/>
            <person name="Istvanek J."/>
            <person name="Nedelnik J."/>
            <person name="Repkova J."/>
        </authorList>
    </citation>
    <scope>NUCLEOTIDE SEQUENCE [LARGE SCALE GENOMIC DNA]</scope>
    <source>
        <strain evidence="2">cv. 10/8</strain>
        <tissue evidence="1">Leaf</tissue>
    </source>
</reference>
<dbReference type="EMBL" id="LXQA010503158">
    <property type="protein sequence ID" value="MCI55878.1"/>
    <property type="molecule type" value="Genomic_DNA"/>
</dbReference>
<accession>A0A392T463</accession>
<sequence length="76" mass="9129">DSLEGDEVEMVEDSFKGVEVEDLEDEVQFNNIEDHLFQLFDLNKIPSDVDENDSYEEKEMRQLKMDLCRIYLNKFY</sequence>
<comment type="caution">
    <text evidence="1">The sequence shown here is derived from an EMBL/GenBank/DDBJ whole genome shotgun (WGS) entry which is preliminary data.</text>
</comment>